<feature type="domain" description="MacB-like periplasmic core" evidence="10">
    <location>
        <begin position="26"/>
        <end position="291"/>
    </location>
</feature>
<keyword evidence="3 8" id="KW-0812">Transmembrane</keyword>
<keyword evidence="4 8" id="KW-1133">Transmembrane helix</keyword>
<evidence type="ECO:0000313" key="12">
    <source>
        <dbReference type="Proteomes" id="UP000280444"/>
    </source>
</evidence>
<sequence length="463" mass="50225">MHALNQIIGALVEAWGEVKVQKARVILSLVGVVAAVAAMSTVIALGSLLSQSLDEMQEASEGRSVTLHLSLSKKSEEGKEPSGPAGGFAFEGGPMFEYGQFNQENKDTAPAGRGEDITGKPLDPFGDAMKTVADRFAIPYWSRLEQGNISIREFTEASNTGSYRDKPIIPPLWGFMDPSIKAVDPNYQVIFRLRVLQGRWLEESDVDQRVAPVVINSVMWDQFGQPDLRDPMVISANDDTDRMFRVVGVIKSKSSWESPEIYTLYDSWRYMNVGKNSADNPNVNMLVWVGEEQAEEARRILPSALASVMGPGWEANAHGGEGFDLGQGNLQMVNNVIMGIGAIVILLGALGLLNVAIVTVRQRIREIGIRRAMGASAKRVFFAVFMESVVATFVAGVIGVGIAIVILRFLPLEYMDIVLQDRPPFPFGAAVAGVSISTSIGALCGIIPAVAAVRVKPIDAIRY</sequence>
<protein>
    <submittedName>
        <fullName evidence="11">ABC transporter permease</fullName>
    </submittedName>
</protein>
<feature type="region of interest" description="Disordered" evidence="7">
    <location>
        <begin position="67"/>
        <end position="86"/>
    </location>
</feature>
<name>A0A3P1SGB5_9ACTO</name>
<evidence type="ECO:0000256" key="7">
    <source>
        <dbReference type="SAM" id="MobiDB-lite"/>
    </source>
</evidence>
<comment type="similarity">
    <text evidence="6">Belongs to the ABC-4 integral membrane protein family.</text>
</comment>
<feature type="domain" description="ABC3 transporter permease C-terminal" evidence="9">
    <location>
        <begin position="340"/>
        <end position="455"/>
    </location>
</feature>
<gene>
    <name evidence="11" type="ORF">EII11_02920</name>
</gene>
<evidence type="ECO:0000313" key="11">
    <source>
        <dbReference type="EMBL" id="RRC96036.1"/>
    </source>
</evidence>
<feature type="transmembrane region" description="Helical" evidence="8">
    <location>
        <begin position="380"/>
        <end position="407"/>
    </location>
</feature>
<comment type="caution">
    <text evidence="11">The sequence shown here is derived from an EMBL/GenBank/DDBJ whole genome shotgun (WGS) entry which is preliminary data.</text>
</comment>
<dbReference type="PANTHER" id="PTHR30572">
    <property type="entry name" value="MEMBRANE COMPONENT OF TRANSPORTER-RELATED"/>
    <property type="match status" value="1"/>
</dbReference>
<evidence type="ECO:0000259" key="10">
    <source>
        <dbReference type="Pfam" id="PF12704"/>
    </source>
</evidence>
<dbReference type="AlphaFoldDB" id="A0A3P1SGB5"/>
<evidence type="ECO:0000256" key="5">
    <source>
        <dbReference type="ARBA" id="ARBA00023136"/>
    </source>
</evidence>
<comment type="subcellular location">
    <subcellularLocation>
        <location evidence="1">Cell membrane</location>
        <topology evidence="1">Multi-pass membrane protein</topology>
    </subcellularLocation>
</comment>
<keyword evidence="5 8" id="KW-0472">Membrane</keyword>
<dbReference type="InterPro" id="IPR050250">
    <property type="entry name" value="Macrolide_Exporter_MacB"/>
</dbReference>
<dbReference type="PANTHER" id="PTHR30572:SF4">
    <property type="entry name" value="ABC TRANSPORTER PERMEASE YTRF"/>
    <property type="match status" value="1"/>
</dbReference>
<feature type="transmembrane region" description="Helical" evidence="8">
    <location>
        <begin position="427"/>
        <end position="453"/>
    </location>
</feature>
<dbReference type="Pfam" id="PF02687">
    <property type="entry name" value="FtsX"/>
    <property type="match status" value="1"/>
</dbReference>
<dbReference type="EMBL" id="RQZF01000002">
    <property type="protein sequence ID" value="RRC96036.1"/>
    <property type="molecule type" value="Genomic_DNA"/>
</dbReference>
<keyword evidence="2" id="KW-1003">Cell membrane</keyword>
<feature type="transmembrane region" description="Helical" evidence="8">
    <location>
        <begin position="25"/>
        <end position="49"/>
    </location>
</feature>
<evidence type="ECO:0000256" key="3">
    <source>
        <dbReference type="ARBA" id="ARBA00022692"/>
    </source>
</evidence>
<accession>A0A3P1SGB5</accession>
<dbReference type="RefSeq" id="WP_124868914.1">
    <property type="nucleotide sequence ID" value="NZ_RQZF01000002.1"/>
</dbReference>
<evidence type="ECO:0000256" key="6">
    <source>
        <dbReference type="ARBA" id="ARBA00038076"/>
    </source>
</evidence>
<dbReference type="Pfam" id="PF12704">
    <property type="entry name" value="MacB_PCD"/>
    <property type="match status" value="1"/>
</dbReference>
<feature type="region of interest" description="Disordered" evidence="7">
    <location>
        <begin position="104"/>
        <end position="123"/>
    </location>
</feature>
<dbReference type="InterPro" id="IPR025857">
    <property type="entry name" value="MacB_PCD"/>
</dbReference>
<evidence type="ECO:0000256" key="2">
    <source>
        <dbReference type="ARBA" id="ARBA00022475"/>
    </source>
</evidence>
<feature type="transmembrane region" description="Helical" evidence="8">
    <location>
        <begin position="336"/>
        <end position="360"/>
    </location>
</feature>
<dbReference type="InterPro" id="IPR003838">
    <property type="entry name" value="ABC3_permease_C"/>
</dbReference>
<dbReference type="Proteomes" id="UP000280444">
    <property type="component" value="Unassembled WGS sequence"/>
</dbReference>
<organism evidence="11 12">
    <name type="scientific">Schaalia canis</name>
    <dbReference type="NCBI Taxonomy" id="100469"/>
    <lineage>
        <taxon>Bacteria</taxon>
        <taxon>Bacillati</taxon>
        <taxon>Actinomycetota</taxon>
        <taxon>Actinomycetes</taxon>
        <taxon>Actinomycetales</taxon>
        <taxon>Actinomycetaceae</taxon>
        <taxon>Schaalia</taxon>
    </lineage>
</organism>
<evidence type="ECO:0000256" key="8">
    <source>
        <dbReference type="SAM" id="Phobius"/>
    </source>
</evidence>
<proteinExistence type="inferred from homology"/>
<evidence type="ECO:0000256" key="1">
    <source>
        <dbReference type="ARBA" id="ARBA00004651"/>
    </source>
</evidence>
<evidence type="ECO:0000256" key="4">
    <source>
        <dbReference type="ARBA" id="ARBA00022989"/>
    </source>
</evidence>
<dbReference type="GO" id="GO:0022857">
    <property type="term" value="F:transmembrane transporter activity"/>
    <property type="evidence" value="ECO:0007669"/>
    <property type="project" value="TreeGrafter"/>
</dbReference>
<dbReference type="GO" id="GO:0005886">
    <property type="term" value="C:plasma membrane"/>
    <property type="evidence" value="ECO:0007669"/>
    <property type="project" value="UniProtKB-SubCell"/>
</dbReference>
<evidence type="ECO:0000259" key="9">
    <source>
        <dbReference type="Pfam" id="PF02687"/>
    </source>
</evidence>
<dbReference type="OrthoDB" id="3510103at2"/>
<keyword evidence="12" id="KW-1185">Reference proteome</keyword>
<reference evidence="11 12" key="1">
    <citation type="submission" date="2018-11" db="EMBL/GenBank/DDBJ databases">
        <title>Genomes From Bacteria Associated with the Canine Oral Cavity: a Test Case for Automated Genome-Based Taxonomic Assignment.</title>
        <authorList>
            <person name="Coil D.A."/>
            <person name="Jospin G."/>
            <person name="Darling A.E."/>
            <person name="Wallis C."/>
            <person name="Davis I.J."/>
            <person name="Harris S."/>
            <person name="Eisen J.A."/>
            <person name="Holcombe L.J."/>
            <person name="O'Flynn C."/>
        </authorList>
    </citation>
    <scope>NUCLEOTIDE SEQUENCE [LARGE SCALE GENOMIC DNA]</scope>
    <source>
        <strain evidence="11 12">OH770</strain>
    </source>
</reference>